<feature type="signal peptide" evidence="9">
    <location>
        <begin position="1"/>
        <end position="31"/>
    </location>
</feature>
<dbReference type="PROSITE" id="PS01095">
    <property type="entry name" value="GH18_1"/>
    <property type="match status" value="1"/>
</dbReference>
<dbReference type="AlphaFoldDB" id="A0A1M6HXY5"/>
<dbReference type="RefSeq" id="WP_143152469.1">
    <property type="nucleotide sequence ID" value="NZ_FQZB01000007.1"/>
</dbReference>
<dbReference type="GO" id="GO:0008843">
    <property type="term" value="F:endochitinase activity"/>
    <property type="evidence" value="ECO:0007669"/>
    <property type="project" value="UniProtKB-EC"/>
</dbReference>
<keyword evidence="12" id="KW-1185">Reference proteome</keyword>
<dbReference type="PANTHER" id="PTHR11177">
    <property type="entry name" value="CHITINASE"/>
    <property type="match status" value="1"/>
</dbReference>
<feature type="compositionally biased region" description="Polar residues" evidence="8">
    <location>
        <begin position="197"/>
        <end position="207"/>
    </location>
</feature>
<evidence type="ECO:0000313" key="12">
    <source>
        <dbReference type="Proteomes" id="UP000184310"/>
    </source>
</evidence>
<keyword evidence="9" id="KW-0732">Signal</keyword>
<feature type="chain" id="PRO_5012635677" description="chitinase" evidence="9">
    <location>
        <begin position="32"/>
        <end position="752"/>
    </location>
</feature>
<evidence type="ECO:0000256" key="8">
    <source>
        <dbReference type="SAM" id="MobiDB-lite"/>
    </source>
</evidence>
<dbReference type="GO" id="GO:0008061">
    <property type="term" value="F:chitin binding"/>
    <property type="evidence" value="ECO:0007669"/>
    <property type="project" value="InterPro"/>
</dbReference>
<keyword evidence="5" id="KW-0624">Polysaccharide degradation</keyword>
<dbReference type="InterPro" id="IPR001223">
    <property type="entry name" value="Glyco_hydro18_cat"/>
</dbReference>
<dbReference type="InterPro" id="IPR029070">
    <property type="entry name" value="Chitinase_insertion_sf"/>
</dbReference>
<evidence type="ECO:0000259" key="10">
    <source>
        <dbReference type="PROSITE" id="PS51910"/>
    </source>
</evidence>
<dbReference type="InterPro" id="IPR013540">
    <property type="entry name" value="ChitinaseA_N"/>
</dbReference>
<dbReference type="PANTHER" id="PTHR11177:SF317">
    <property type="entry name" value="CHITINASE 12-RELATED"/>
    <property type="match status" value="1"/>
</dbReference>
<dbReference type="OrthoDB" id="9812811at2"/>
<dbReference type="SUPFAM" id="SSF81296">
    <property type="entry name" value="E set domains"/>
    <property type="match status" value="3"/>
</dbReference>
<dbReference type="STRING" id="1121302.SAMN02745163_01619"/>
<dbReference type="Pfam" id="PF08329">
    <property type="entry name" value="ChitinaseA_N"/>
    <property type="match status" value="1"/>
</dbReference>
<dbReference type="InterPro" id="IPR014756">
    <property type="entry name" value="Ig_E-set"/>
</dbReference>
<dbReference type="InterPro" id="IPR013783">
    <property type="entry name" value="Ig-like_fold"/>
</dbReference>
<keyword evidence="4 7" id="KW-0378">Hydrolase</keyword>
<feature type="compositionally biased region" description="Basic and acidic residues" evidence="8">
    <location>
        <begin position="186"/>
        <end position="196"/>
    </location>
</feature>
<dbReference type="CDD" id="cd06548">
    <property type="entry name" value="GH18_chitinase"/>
    <property type="match status" value="1"/>
</dbReference>
<dbReference type="EC" id="3.2.1.14" evidence="3"/>
<dbReference type="SUPFAM" id="SSF51445">
    <property type="entry name" value="(Trans)glycosidases"/>
    <property type="match status" value="1"/>
</dbReference>
<gene>
    <name evidence="11" type="ORF">SAMN02745163_01619</name>
</gene>
<dbReference type="Gene3D" id="3.20.20.80">
    <property type="entry name" value="Glycosidases"/>
    <property type="match status" value="1"/>
</dbReference>
<evidence type="ECO:0000313" key="11">
    <source>
        <dbReference type="EMBL" id="SHJ26947.1"/>
    </source>
</evidence>
<dbReference type="GO" id="GO:0005975">
    <property type="term" value="P:carbohydrate metabolic process"/>
    <property type="evidence" value="ECO:0007669"/>
    <property type="project" value="InterPro"/>
</dbReference>
<dbReference type="InterPro" id="IPR017853">
    <property type="entry name" value="GH"/>
</dbReference>
<dbReference type="InterPro" id="IPR050314">
    <property type="entry name" value="Glycosyl_Hydrlase_18"/>
</dbReference>
<comment type="catalytic activity">
    <reaction evidence="1">
        <text>Random endo-hydrolysis of N-acetyl-beta-D-glucosaminide (1-&gt;4)-beta-linkages in chitin and chitodextrins.</text>
        <dbReference type="EC" id="3.2.1.14"/>
    </reaction>
</comment>
<evidence type="ECO:0000256" key="3">
    <source>
        <dbReference type="ARBA" id="ARBA00012729"/>
    </source>
</evidence>
<evidence type="ECO:0000256" key="4">
    <source>
        <dbReference type="ARBA" id="ARBA00022801"/>
    </source>
</evidence>
<evidence type="ECO:0000256" key="2">
    <source>
        <dbReference type="ARBA" id="ARBA00009121"/>
    </source>
</evidence>
<name>A0A1M6HXY5_9CLOT</name>
<dbReference type="Proteomes" id="UP000184310">
    <property type="component" value="Unassembled WGS sequence"/>
</dbReference>
<proteinExistence type="inferred from homology"/>
<organism evidence="11 12">
    <name type="scientific">Clostridium cavendishii DSM 21758</name>
    <dbReference type="NCBI Taxonomy" id="1121302"/>
    <lineage>
        <taxon>Bacteria</taxon>
        <taxon>Bacillati</taxon>
        <taxon>Bacillota</taxon>
        <taxon>Clostridia</taxon>
        <taxon>Eubacteriales</taxon>
        <taxon>Clostridiaceae</taxon>
        <taxon>Clostridium</taxon>
    </lineage>
</organism>
<keyword evidence="5" id="KW-0119">Carbohydrate metabolism</keyword>
<evidence type="ECO:0000256" key="1">
    <source>
        <dbReference type="ARBA" id="ARBA00000822"/>
    </source>
</evidence>
<evidence type="ECO:0000256" key="5">
    <source>
        <dbReference type="ARBA" id="ARBA00023024"/>
    </source>
</evidence>
<sequence length="752" mass="83076">MIKGKLFKSTLSKVVACTIALSAIMPVTAKATTLSSQNTKKTLTQTQTSVGNKRIVAYFTEWSVYAGHNQYYISNIPWDKVTHINYAFATIKDGKVAVFDDWAANGITFGQSWDSPYNGNFGQIKKFKEKYPNTRVLISVGGWSQSAGFHDAAATPKSRKKFAASAVDFIRTYGFDGVDIDWEYPTFKREPDKNDNPNDQGTPNADDSEKQTFTLLLQDLKTALTDAGKTDSKYYELSAAVGSGKDKIEKTEPDKYSKYLDFINVMTYDMRGAWDNKTGLQSPLYKNPNDTASPLIKDYYNVDASLQLFQNYGIPKDKLIVGSPYYSRGWTGVKNDGPIKELPGLYASATGGARGAWDGGVPAGCNPYYKVQEMEKDSSFKKYREPYSQSPYLYSESRGEMYTYEDEISLNAKISYVNQNNYGGIIFWELSGDAPMKGSTLTNIIYNGFKDNLRPPVFDAEPITPSISTTTVSPEGNYTITANIKQYSNANTVKIFEGSNVILEQSIDNLNATTISKTIFLKAPGSYKYTVQLLNKFGSSTSKEITVVVPPCTLPPTIGGIIYPSISVDNSVNSGNYNISIVLQENNKADTLILYENDKLISTDKVDGTSSQTIKKTFSSKADGFYNYRAELTNVSGGKAVGGTMQVEVTHLSTTEIATDKPALPNLSTNNWNGASTFTLTMNSYWGNNGTMVKLYENGKVIKQQRLEDKTPTAQIVNFDINNKEKGSYNYYVELSNSKGTSTSNILSITVN</sequence>
<dbReference type="GO" id="GO:0006032">
    <property type="term" value="P:chitin catabolic process"/>
    <property type="evidence" value="ECO:0007669"/>
    <property type="project" value="UniProtKB-KW"/>
</dbReference>
<keyword evidence="6 7" id="KW-0326">Glycosidase</keyword>
<feature type="region of interest" description="Disordered" evidence="8">
    <location>
        <begin position="186"/>
        <end position="207"/>
    </location>
</feature>
<accession>A0A1M6HXY5</accession>
<dbReference type="Pfam" id="PF00704">
    <property type="entry name" value="Glyco_hydro_18"/>
    <property type="match status" value="1"/>
</dbReference>
<evidence type="ECO:0000256" key="9">
    <source>
        <dbReference type="SAM" id="SignalP"/>
    </source>
</evidence>
<dbReference type="PROSITE" id="PS51910">
    <property type="entry name" value="GH18_2"/>
    <property type="match status" value="1"/>
</dbReference>
<evidence type="ECO:0000256" key="7">
    <source>
        <dbReference type="RuleBase" id="RU000489"/>
    </source>
</evidence>
<comment type="similarity">
    <text evidence="2">Belongs to the glycosyl hydrolase 18 family. Chitinase class II subfamily.</text>
</comment>
<protein>
    <recommendedName>
        <fullName evidence="3">chitinase</fullName>
        <ecNumber evidence="3">3.2.1.14</ecNumber>
    </recommendedName>
</protein>
<dbReference type="SUPFAM" id="SSF54556">
    <property type="entry name" value="Chitinase insertion domain"/>
    <property type="match status" value="1"/>
</dbReference>
<dbReference type="SMART" id="SM00636">
    <property type="entry name" value="Glyco_18"/>
    <property type="match status" value="1"/>
</dbReference>
<dbReference type="Gene3D" id="3.10.50.10">
    <property type="match status" value="1"/>
</dbReference>
<dbReference type="InterPro" id="IPR011583">
    <property type="entry name" value="Chitinase_II/V-like_cat"/>
</dbReference>
<dbReference type="Gene3D" id="2.60.40.10">
    <property type="entry name" value="Immunoglobulins"/>
    <property type="match status" value="3"/>
</dbReference>
<feature type="domain" description="GH18" evidence="10">
    <location>
        <begin position="53"/>
        <end position="452"/>
    </location>
</feature>
<dbReference type="InterPro" id="IPR001579">
    <property type="entry name" value="Glyco_hydro_18_chit_AS"/>
</dbReference>
<evidence type="ECO:0000256" key="6">
    <source>
        <dbReference type="ARBA" id="ARBA00023295"/>
    </source>
</evidence>
<keyword evidence="5" id="KW-0146">Chitin degradation</keyword>
<dbReference type="EMBL" id="FQZB01000007">
    <property type="protein sequence ID" value="SHJ26947.1"/>
    <property type="molecule type" value="Genomic_DNA"/>
</dbReference>
<reference evidence="11 12" key="1">
    <citation type="submission" date="2016-11" db="EMBL/GenBank/DDBJ databases">
        <authorList>
            <person name="Jaros S."/>
            <person name="Januszkiewicz K."/>
            <person name="Wedrychowicz H."/>
        </authorList>
    </citation>
    <scope>NUCLEOTIDE SEQUENCE [LARGE SCALE GENOMIC DNA]</scope>
    <source>
        <strain evidence="11 12">DSM 21758</strain>
    </source>
</reference>